<dbReference type="PROSITE" id="PS51192">
    <property type="entry name" value="HELICASE_ATP_BIND_1"/>
    <property type="match status" value="1"/>
</dbReference>
<feature type="compositionally biased region" description="Basic residues" evidence="8">
    <location>
        <begin position="666"/>
        <end position="678"/>
    </location>
</feature>
<evidence type="ECO:0000256" key="1">
    <source>
        <dbReference type="ARBA" id="ARBA00022741"/>
    </source>
</evidence>
<dbReference type="InterPro" id="IPR027417">
    <property type="entry name" value="P-loop_NTPase"/>
</dbReference>
<evidence type="ECO:0000256" key="2">
    <source>
        <dbReference type="ARBA" id="ARBA00022801"/>
    </source>
</evidence>
<protein>
    <recommendedName>
        <fullName evidence="7">ATP-dependent RNA helicase</fullName>
        <ecNumber evidence="7">3.6.4.13</ecNumber>
    </recommendedName>
</protein>
<dbReference type="PROSITE" id="PS51194">
    <property type="entry name" value="HELICASE_CTER"/>
    <property type="match status" value="1"/>
</dbReference>
<evidence type="ECO:0000256" key="8">
    <source>
        <dbReference type="SAM" id="MobiDB-lite"/>
    </source>
</evidence>
<sequence length="751" mass="83791">MSLFSDKQDETTFLKLGLPEFYYDYISKKLGYVKPSIVQHLSFSPILAGRDILMKSETGSGKTLAFLLPILLKLSLRQPHITRDQGTKVIILTPTRELCNQIYTVAQRLLIPFHWIVPSMLSGGEKRTSEKARLRKGCTLLVATPGRLLDHILSTKSFVFSDLEFIVFDEADRTLDLGFEKTITDILVQISKKVVRKMKNPTEQTGSGLELSAHDDISPEVSRIDTTPLDRIQVLLVSATLKENLTEFAGKVLTDPVRINPAILSLSSSKKSSGKSDKRQSSSDEDPAPSEPVNPLALLKLPSTLTQLSLTCPSKLRLVALLTLLRGIILNRPIGPYFAQKESHSIIVFVSTCASAEFHMALFEQLKMPEFGRKGKHGRKPRSDTASDAPKASSSLSFFSSTPSSGAATGDEEDTEQYTYGRTGLEGQAHNPPFLPSTGFFRLHGDMSQLDRVSTINAFAAISNPTKKSKEKEEREGKKFQHAVMFCTDVASRGIDLRGVSEIIQYERPGSLEEYVHRAGRTSRAGEKGTSVLFVREEERDGMERTLEIAKIGKCQRMDSGRMMNDLATQVGEQDPVFVAAVIQHSCESLILSDGPLKNKSEGAFRSFVRGYTTVAKTLSHVFNRGSLHSGHVATSFGLKDSPREIGKSRPGISSQQDSESIRMLQKMKNKPVQKQKRPHSDQSEMEISHFTPSTEWKKEKRVMLGQIQEQKDEEEKMRMEKKSRRESKYGPRKPVEKRPLKPATQVSEFL</sequence>
<comment type="caution">
    <text evidence="11">The sequence shown here is derived from an EMBL/GenBank/DDBJ whole genome shotgun (WGS) entry which is preliminary data.</text>
</comment>
<accession>A0ABQ9YC65</accession>
<dbReference type="Pfam" id="PF13959">
    <property type="entry name" value="CTE_SPB4"/>
    <property type="match status" value="1"/>
</dbReference>
<feature type="region of interest" description="Disordered" evidence="8">
    <location>
        <begin position="635"/>
        <end position="751"/>
    </location>
</feature>
<dbReference type="Gene3D" id="3.40.50.300">
    <property type="entry name" value="P-loop containing nucleotide triphosphate hydrolases"/>
    <property type="match status" value="2"/>
</dbReference>
<dbReference type="SMART" id="SM01178">
    <property type="entry name" value="DUF4217"/>
    <property type="match status" value="1"/>
</dbReference>
<evidence type="ECO:0000256" key="4">
    <source>
        <dbReference type="ARBA" id="ARBA00022840"/>
    </source>
</evidence>
<keyword evidence="2 6" id="KW-0378">Hydrolase</keyword>
<evidence type="ECO:0000259" key="9">
    <source>
        <dbReference type="PROSITE" id="PS51192"/>
    </source>
</evidence>
<dbReference type="Proteomes" id="UP001281761">
    <property type="component" value="Unassembled WGS sequence"/>
</dbReference>
<dbReference type="InterPro" id="IPR014001">
    <property type="entry name" value="Helicase_ATP-bd"/>
</dbReference>
<evidence type="ECO:0000313" key="11">
    <source>
        <dbReference type="EMBL" id="KAK2961366.1"/>
    </source>
</evidence>
<comment type="catalytic activity">
    <reaction evidence="7">
        <text>ATP + H2O = ADP + phosphate + H(+)</text>
        <dbReference type="Rhea" id="RHEA:13065"/>
        <dbReference type="ChEBI" id="CHEBI:15377"/>
        <dbReference type="ChEBI" id="CHEBI:15378"/>
        <dbReference type="ChEBI" id="CHEBI:30616"/>
        <dbReference type="ChEBI" id="CHEBI:43474"/>
        <dbReference type="ChEBI" id="CHEBI:456216"/>
        <dbReference type="EC" id="3.6.4.13"/>
    </reaction>
</comment>
<feature type="domain" description="Helicase ATP-binding" evidence="9">
    <location>
        <begin position="43"/>
        <end position="259"/>
    </location>
</feature>
<comment type="domain">
    <text evidence="7">The Q motif is unique to and characteristic of the DEAD box family of RNA helicases and controls ATP binding and hydrolysis.</text>
</comment>
<feature type="compositionally biased region" description="Basic and acidic residues" evidence="8">
    <location>
        <begin position="710"/>
        <end position="721"/>
    </location>
</feature>
<evidence type="ECO:0000313" key="12">
    <source>
        <dbReference type="Proteomes" id="UP001281761"/>
    </source>
</evidence>
<dbReference type="PROSITE" id="PS00039">
    <property type="entry name" value="DEAD_ATP_HELICASE"/>
    <property type="match status" value="1"/>
</dbReference>
<dbReference type="InterPro" id="IPR000629">
    <property type="entry name" value="RNA-helicase_DEAD-box_CS"/>
</dbReference>
<dbReference type="SMART" id="SM00490">
    <property type="entry name" value="HELICc"/>
    <property type="match status" value="1"/>
</dbReference>
<feature type="compositionally biased region" description="Low complexity" evidence="8">
    <location>
        <begin position="389"/>
        <end position="409"/>
    </location>
</feature>
<dbReference type="InterPro" id="IPR011545">
    <property type="entry name" value="DEAD/DEAH_box_helicase_dom"/>
</dbReference>
<evidence type="ECO:0000256" key="6">
    <source>
        <dbReference type="RuleBase" id="RU000492"/>
    </source>
</evidence>
<dbReference type="Pfam" id="PF00271">
    <property type="entry name" value="Helicase_C"/>
    <property type="match status" value="1"/>
</dbReference>
<dbReference type="EC" id="3.6.4.13" evidence="7"/>
<evidence type="ECO:0000259" key="10">
    <source>
        <dbReference type="PROSITE" id="PS51194"/>
    </source>
</evidence>
<dbReference type="GO" id="GO:0016787">
    <property type="term" value="F:hydrolase activity"/>
    <property type="evidence" value="ECO:0007669"/>
    <property type="project" value="UniProtKB-KW"/>
</dbReference>
<name>A0ABQ9YC65_9EUKA</name>
<dbReference type="PANTHER" id="PTHR24031">
    <property type="entry name" value="RNA HELICASE"/>
    <property type="match status" value="1"/>
</dbReference>
<dbReference type="Pfam" id="PF00270">
    <property type="entry name" value="DEAD"/>
    <property type="match status" value="1"/>
</dbReference>
<evidence type="ECO:0000256" key="3">
    <source>
        <dbReference type="ARBA" id="ARBA00022806"/>
    </source>
</evidence>
<feature type="domain" description="Helicase C-terminal" evidence="10">
    <location>
        <begin position="333"/>
        <end position="568"/>
    </location>
</feature>
<dbReference type="InterPro" id="IPR001650">
    <property type="entry name" value="Helicase_C-like"/>
</dbReference>
<comment type="similarity">
    <text evidence="6">Belongs to the DEAD box helicase family.</text>
</comment>
<dbReference type="CDD" id="cd18787">
    <property type="entry name" value="SF2_C_DEAD"/>
    <property type="match status" value="1"/>
</dbReference>
<evidence type="ECO:0000256" key="5">
    <source>
        <dbReference type="ARBA" id="ARBA00022884"/>
    </source>
</evidence>
<feature type="region of interest" description="Disordered" evidence="8">
    <location>
        <begin position="372"/>
        <end position="414"/>
    </location>
</feature>
<comment type="function">
    <text evidence="7">RNA helicase.</text>
</comment>
<dbReference type="SUPFAM" id="SSF52540">
    <property type="entry name" value="P-loop containing nucleoside triphosphate hydrolases"/>
    <property type="match status" value="2"/>
</dbReference>
<dbReference type="GO" id="GO:0003724">
    <property type="term" value="F:RNA helicase activity"/>
    <property type="evidence" value="ECO:0007669"/>
    <property type="project" value="UniProtKB-EC"/>
</dbReference>
<organism evidence="11 12">
    <name type="scientific">Blattamonas nauphoetae</name>
    <dbReference type="NCBI Taxonomy" id="2049346"/>
    <lineage>
        <taxon>Eukaryota</taxon>
        <taxon>Metamonada</taxon>
        <taxon>Preaxostyla</taxon>
        <taxon>Oxymonadida</taxon>
        <taxon>Blattamonas</taxon>
    </lineage>
</organism>
<evidence type="ECO:0000256" key="7">
    <source>
        <dbReference type="RuleBase" id="RU365068"/>
    </source>
</evidence>
<dbReference type="EMBL" id="JARBJD010000017">
    <property type="protein sequence ID" value="KAK2961366.1"/>
    <property type="molecule type" value="Genomic_DNA"/>
</dbReference>
<keyword evidence="3 6" id="KW-0347">Helicase</keyword>
<dbReference type="InterPro" id="IPR025313">
    <property type="entry name" value="SPB4-like_CTE"/>
</dbReference>
<dbReference type="SMART" id="SM00487">
    <property type="entry name" value="DEXDc"/>
    <property type="match status" value="1"/>
</dbReference>
<keyword evidence="1 6" id="KW-0547">Nucleotide-binding</keyword>
<keyword evidence="4 6" id="KW-0067">ATP-binding</keyword>
<feature type="compositionally biased region" description="Basic and acidic residues" evidence="8">
    <location>
        <begin position="727"/>
        <end position="740"/>
    </location>
</feature>
<feature type="region of interest" description="Disordered" evidence="8">
    <location>
        <begin position="267"/>
        <end position="295"/>
    </location>
</feature>
<reference evidence="11 12" key="1">
    <citation type="journal article" date="2022" name="bioRxiv">
        <title>Genomics of Preaxostyla Flagellates Illuminates Evolutionary Transitions and the Path Towards Mitochondrial Loss.</title>
        <authorList>
            <person name="Novak L.V.F."/>
            <person name="Treitli S.C."/>
            <person name="Pyrih J."/>
            <person name="Halakuc P."/>
            <person name="Pipaliya S.V."/>
            <person name="Vacek V."/>
            <person name="Brzon O."/>
            <person name="Soukal P."/>
            <person name="Eme L."/>
            <person name="Dacks J.B."/>
            <person name="Karnkowska A."/>
            <person name="Elias M."/>
            <person name="Hampl V."/>
        </authorList>
    </citation>
    <scope>NUCLEOTIDE SEQUENCE [LARGE SCALE GENOMIC DNA]</scope>
    <source>
        <strain evidence="11">NAU3</strain>
        <tissue evidence="11">Gut</tissue>
    </source>
</reference>
<gene>
    <name evidence="11" type="ORF">BLNAU_3812</name>
</gene>
<proteinExistence type="inferred from homology"/>
<keyword evidence="5 7" id="KW-0694">RNA-binding</keyword>
<keyword evidence="12" id="KW-1185">Reference proteome</keyword>